<dbReference type="EC" id="3.5.1.19" evidence="6"/>
<name>A0ABQ0QHG8_9PROT</name>
<evidence type="ECO:0000256" key="4">
    <source>
        <dbReference type="ARBA" id="ARBA00022801"/>
    </source>
</evidence>
<dbReference type="CDD" id="cd01011">
    <property type="entry name" value="nicotinamidase"/>
    <property type="match status" value="1"/>
</dbReference>
<feature type="domain" description="Isochorismatase-like" evidence="8">
    <location>
        <begin position="7"/>
        <end position="170"/>
    </location>
</feature>
<evidence type="ECO:0000256" key="1">
    <source>
        <dbReference type="ARBA" id="ARBA00006336"/>
    </source>
</evidence>
<keyword evidence="4" id="KW-0378">Hydrolase</keyword>
<dbReference type="InterPro" id="IPR052347">
    <property type="entry name" value="Isochorismatase_Nicotinamidase"/>
</dbReference>
<accession>A0ABQ0QHG8</accession>
<dbReference type="RefSeq" id="WP_068168816.1">
    <property type="nucleotide sequence ID" value="NZ_BAQB01000005.1"/>
</dbReference>
<sequence length="194" mass="21191">MSVSERSALIIVDVQNDFLPGGTLAVPHGDTIIQPINALLAQPWDTVIATKDWHPPQHCSFKEQSGDWPAHCIAGTEGAAFPPNLHTGTIHHIVHKGLDPHCDSYSAFFDNNRLHTTGLENLLKGLKITHLHICGLALDVCVNATIRDALECGFHVTLYTDAVQGLQKDPTPLLNNLTKQGVTLHASTMPFMRE</sequence>
<comment type="similarity">
    <text evidence="1">Belongs to the isochorismatase family.</text>
</comment>
<dbReference type="PANTHER" id="PTHR11080:SF2">
    <property type="entry name" value="LD05707P"/>
    <property type="match status" value="1"/>
</dbReference>
<proteinExistence type="inferred from homology"/>
<gene>
    <name evidence="9" type="ORF">AA106556_0615</name>
</gene>
<comment type="pathway">
    <text evidence="5">Cofactor biosynthesis; nicotinate biosynthesis; nicotinate from nicotinamide: step 1/1.</text>
</comment>
<reference evidence="9" key="1">
    <citation type="submission" date="2013-04" db="EMBL/GenBank/DDBJ databases">
        <title>The genome sequencing project of 58 acetic acid bacteria.</title>
        <authorList>
            <person name="Okamoto-Kainuma A."/>
            <person name="Ishikawa M."/>
            <person name="Umino S."/>
            <person name="Koizumi Y."/>
            <person name="Shiwa Y."/>
            <person name="Yoshikawa H."/>
            <person name="Matsutani M."/>
            <person name="Matsushita K."/>
        </authorList>
    </citation>
    <scope>NUCLEOTIDE SEQUENCE</scope>
    <source>
        <strain evidence="9">NBRC 106556</strain>
    </source>
</reference>
<organism evidence="9 10">
    <name type="scientific">Neokomagataea tanensis NBRC 106556</name>
    <dbReference type="NCBI Taxonomy" id="1223519"/>
    <lineage>
        <taxon>Bacteria</taxon>
        <taxon>Pseudomonadati</taxon>
        <taxon>Pseudomonadota</taxon>
        <taxon>Alphaproteobacteria</taxon>
        <taxon>Acetobacterales</taxon>
        <taxon>Acetobacteraceae</taxon>
        <taxon>Neokomagataea</taxon>
    </lineage>
</organism>
<dbReference type="Pfam" id="PF00857">
    <property type="entry name" value="Isochorismatase"/>
    <property type="match status" value="1"/>
</dbReference>
<evidence type="ECO:0000256" key="7">
    <source>
        <dbReference type="ARBA" id="ARBA00043224"/>
    </source>
</evidence>
<evidence type="ECO:0000256" key="3">
    <source>
        <dbReference type="ARBA" id="ARBA00022723"/>
    </source>
</evidence>
<evidence type="ECO:0000256" key="6">
    <source>
        <dbReference type="ARBA" id="ARBA00039017"/>
    </source>
</evidence>
<evidence type="ECO:0000256" key="5">
    <source>
        <dbReference type="ARBA" id="ARBA00037900"/>
    </source>
</evidence>
<evidence type="ECO:0000313" key="9">
    <source>
        <dbReference type="EMBL" id="GBR44996.1"/>
    </source>
</evidence>
<dbReference type="InterPro" id="IPR000868">
    <property type="entry name" value="Isochorismatase-like_dom"/>
</dbReference>
<evidence type="ECO:0000313" key="10">
    <source>
        <dbReference type="Proteomes" id="UP001062443"/>
    </source>
</evidence>
<evidence type="ECO:0000256" key="2">
    <source>
        <dbReference type="ARBA" id="ARBA00022642"/>
    </source>
</evidence>
<keyword evidence="2" id="KW-0662">Pyridine nucleotide biosynthesis</keyword>
<dbReference type="PANTHER" id="PTHR11080">
    <property type="entry name" value="PYRAZINAMIDASE/NICOTINAMIDASE"/>
    <property type="match status" value="1"/>
</dbReference>
<dbReference type="EMBL" id="BAQB01000005">
    <property type="protein sequence ID" value="GBR44996.1"/>
    <property type="molecule type" value="Genomic_DNA"/>
</dbReference>
<keyword evidence="3" id="KW-0479">Metal-binding</keyword>
<dbReference type="InterPro" id="IPR036380">
    <property type="entry name" value="Isochorismatase-like_sf"/>
</dbReference>
<dbReference type="Proteomes" id="UP001062443">
    <property type="component" value="Unassembled WGS sequence"/>
</dbReference>
<dbReference type="Gene3D" id="3.40.50.850">
    <property type="entry name" value="Isochorismatase-like"/>
    <property type="match status" value="1"/>
</dbReference>
<comment type="caution">
    <text evidence="9">The sequence shown here is derived from an EMBL/GenBank/DDBJ whole genome shotgun (WGS) entry which is preliminary data.</text>
</comment>
<protein>
    <recommendedName>
        <fullName evidence="6">nicotinamidase</fullName>
        <ecNumber evidence="6">3.5.1.19</ecNumber>
    </recommendedName>
    <alternativeName>
        <fullName evidence="7">Nicotinamide deamidase</fullName>
    </alternativeName>
</protein>
<evidence type="ECO:0000259" key="8">
    <source>
        <dbReference type="Pfam" id="PF00857"/>
    </source>
</evidence>
<dbReference type="SUPFAM" id="SSF52499">
    <property type="entry name" value="Isochorismatase-like hydrolases"/>
    <property type="match status" value="1"/>
</dbReference>
<keyword evidence="10" id="KW-1185">Reference proteome</keyword>